<dbReference type="Gene3D" id="3.40.50.300">
    <property type="entry name" value="P-loop containing nucleotide triphosphate hydrolases"/>
    <property type="match status" value="1"/>
</dbReference>
<dbReference type="Proteomes" id="UP000601171">
    <property type="component" value="Unassembled WGS sequence"/>
</dbReference>
<dbReference type="PANTHER" id="PTHR39184">
    <property type="match status" value="1"/>
</dbReference>
<evidence type="ECO:0000259" key="1">
    <source>
        <dbReference type="Pfam" id="PF04466"/>
    </source>
</evidence>
<feature type="domain" description="Phage terminase large subunit N-terminal" evidence="1">
    <location>
        <begin position="26"/>
        <end position="232"/>
    </location>
</feature>
<evidence type="ECO:0000259" key="2">
    <source>
        <dbReference type="Pfam" id="PF17288"/>
    </source>
</evidence>
<dbReference type="Pfam" id="PF17288">
    <property type="entry name" value="Terminase_3C"/>
    <property type="match status" value="1"/>
</dbReference>
<organism evidence="3 4">
    <name type="scientific">Paratissierella segnis</name>
    <dbReference type="NCBI Taxonomy" id="2763679"/>
    <lineage>
        <taxon>Bacteria</taxon>
        <taxon>Bacillati</taxon>
        <taxon>Bacillota</taxon>
        <taxon>Tissierellia</taxon>
        <taxon>Tissierellales</taxon>
        <taxon>Tissierellaceae</taxon>
        <taxon>Paratissierella</taxon>
    </lineage>
</organism>
<dbReference type="AlphaFoldDB" id="A0A926EQP1"/>
<dbReference type="SUPFAM" id="SSF52540">
    <property type="entry name" value="P-loop containing nucleoside triphosphate hydrolases"/>
    <property type="match status" value="1"/>
</dbReference>
<name>A0A926EQP1_9FIRM</name>
<evidence type="ECO:0000313" key="4">
    <source>
        <dbReference type="Proteomes" id="UP000601171"/>
    </source>
</evidence>
<proteinExistence type="predicted"/>
<dbReference type="EMBL" id="JACRTG010000002">
    <property type="protein sequence ID" value="MBC8586745.1"/>
    <property type="molecule type" value="Genomic_DNA"/>
</dbReference>
<sequence length="420" mass="48845">MSKINIQFDEEIFNTAYLPYLTDFSKRFLIWFGGRGSGKSHSAAQRIIYNVLSIKGFNVLVVRKWLNANRNSTFSLIYGLILEYGLSRFFKVNQQDMTITCLVNQNQILFKGLDDKEKIKGIKALNGNIKHLWIEEANQITQDDFIYLNNSLRGFDGYNIPYNILLTFNPVSQLSWLKSYFFDTTNKSIRNKTEILKTTYHSNRFLDNDYIESLESLKDIDYIKYCVDVLGEWGSFGNIILSNWEVKDLSLSNIWRDYDYLTYGLDFGYNHPSALILVGIKDDNVYVLNELYERKLTNTELITKAEKFIVDRNISIIADSAEPDRIKEFRNYNFLSIRGAEKGKNSVKMGIDYLRGRKIYINTKCVNTIKEIQNWQYKVDKNGTVLEEPVPFQDDAIAAIRYATEQFWGSKNGVGFIKLK</sequence>
<feature type="domain" description="Phage terminase large subunit C-terminal" evidence="2">
    <location>
        <begin position="266"/>
        <end position="405"/>
    </location>
</feature>
<dbReference type="InterPro" id="IPR035412">
    <property type="entry name" value="Terminase_L_N"/>
</dbReference>
<dbReference type="PANTHER" id="PTHR39184:SF1">
    <property type="entry name" value="PBSX PHAGE TERMINASE LARGE SUBUNIT"/>
    <property type="match status" value="1"/>
</dbReference>
<accession>A0A926EQP1</accession>
<dbReference type="NCBIfam" id="TIGR01547">
    <property type="entry name" value="phage_term_2"/>
    <property type="match status" value="1"/>
</dbReference>
<dbReference type="InterPro" id="IPR052380">
    <property type="entry name" value="Viral_DNA_packaging_terminase"/>
</dbReference>
<dbReference type="InterPro" id="IPR035413">
    <property type="entry name" value="Terminase_L_C"/>
</dbReference>
<dbReference type="InterPro" id="IPR006437">
    <property type="entry name" value="Phage_terminase_lsu"/>
</dbReference>
<dbReference type="Pfam" id="PF04466">
    <property type="entry name" value="Terminase_3"/>
    <property type="match status" value="1"/>
</dbReference>
<dbReference type="Gene3D" id="3.30.420.280">
    <property type="match status" value="1"/>
</dbReference>
<gene>
    <name evidence="3" type="ORF">H8707_00605</name>
</gene>
<reference evidence="3" key="1">
    <citation type="submission" date="2020-08" db="EMBL/GenBank/DDBJ databases">
        <title>Genome public.</title>
        <authorList>
            <person name="Liu C."/>
            <person name="Sun Q."/>
        </authorList>
    </citation>
    <scope>NUCLEOTIDE SEQUENCE</scope>
    <source>
        <strain evidence="3">BX21</strain>
    </source>
</reference>
<dbReference type="InterPro" id="IPR027417">
    <property type="entry name" value="P-loop_NTPase"/>
</dbReference>
<protein>
    <submittedName>
        <fullName evidence="3">PBSX family phage terminase large subunit</fullName>
    </submittedName>
</protein>
<keyword evidence="4" id="KW-1185">Reference proteome</keyword>
<evidence type="ECO:0000313" key="3">
    <source>
        <dbReference type="EMBL" id="MBC8586745.1"/>
    </source>
</evidence>
<dbReference type="RefSeq" id="WP_262428207.1">
    <property type="nucleotide sequence ID" value="NZ_JACRTG010000002.1"/>
</dbReference>
<comment type="caution">
    <text evidence="3">The sequence shown here is derived from an EMBL/GenBank/DDBJ whole genome shotgun (WGS) entry which is preliminary data.</text>
</comment>